<gene>
    <name evidence="5" type="ORF">NWE73_07605</name>
</gene>
<evidence type="ECO:0000256" key="2">
    <source>
        <dbReference type="ARBA" id="ARBA00022801"/>
    </source>
</evidence>
<dbReference type="InterPro" id="IPR002692">
    <property type="entry name" value="S45"/>
</dbReference>
<evidence type="ECO:0000313" key="6">
    <source>
        <dbReference type="Proteomes" id="UP001152321"/>
    </source>
</evidence>
<dbReference type="EMBL" id="JANRMI010000002">
    <property type="protein sequence ID" value="MDG0816225.1"/>
    <property type="molecule type" value="Genomic_DNA"/>
</dbReference>
<evidence type="ECO:0000256" key="3">
    <source>
        <dbReference type="ARBA" id="ARBA00023145"/>
    </source>
</evidence>
<dbReference type="PIRSF" id="PIRSF001227">
    <property type="entry name" value="Pen_acylase"/>
    <property type="match status" value="1"/>
</dbReference>
<dbReference type="InterPro" id="IPR029055">
    <property type="entry name" value="Ntn_hydrolases_N"/>
</dbReference>
<dbReference type="InterPro" id="IPR023343">
    <property type="entry name" value="Penicillin_amidase_dom1"/>
</dbReference>
<dbReference type="Gene3D" id="2.30.120.10">
    <property type="match status" value="1"/>
</dbReference>
<comment type="caution">
    <text evidence="5">The sequence shown here is derived from an EMBL/GenBank/DDBJ whole genome shotgun (WGS) entry which is preliminary data.</text>
</comment>
<accession>A0ABT6DHB1</accession>
<evidence type="ECO:0000256" key="1">
    <source>
        <dbReference type="ARBA" id="ARBA00006586"/>
    </source>
</evidence>
<dbReference type="Gene3D" id="3.60.20.10">
    <property type="entry name" value="Glutamine Phosphoribosylpyrophosphate, subunit 1, domain 1"/>
    <property type="match status" value="1"/>
</dbReference>
<name>A0ABT6DHB1_9BACT</name>
<dbReference type="Pfam" id="PF01804">
    <property type="entry name" value="Penicil_amidase"/>
    <property type="match status" value="1"/>
</dbReference>
<evidence type="ECO:0000256" key="4">
    <source>
        <dbReference type="SAM" id="Phobius"/>
    </source>
</evidence>
<dbReference type="InterPro" id="IPR014395">
    <property type="entry name" value="Pen/GL7ACA/AHL_acylase"/>
</dbReference>
<proteinExistence type="inferred from homology"/>
<dbReference type="SUPFAM" id="SSF56235">
    <property type="entry name" value="N-terminal nucleophile aminohydrolases (Ntn hydrolases)"/>
    <property type="match status" value="1"/>
</dbReference>
<evidence type="ECO:0000313" key="5">
    <source>
        <dbReference type="EMBL" id="MDG0816225.1"/>
    </source>
</evidence>
<keyword evidence="4" id="KW-0812">Transmembrane</keyword>
<sequence>MIKKLKKILVTTLSILFILSIAVFFFLRRSLAPLDGTMYVKNLSGPIRVLRDEYGIPHIYAQSKTDALRALGYVMASERLFQMEMSRRMTQGTLSEVVGDVALKSDKLYRSLGLRHTMEEMLANKMKSGEFDEKMFAEMEAYCDGINQYQSTHPLPYGMTLLRIKPRPFTPIDAYIMTGHMAYSFGVALKNDILMTSLAKNLTPGLFQDLRNDKLQTPLKFADAKTEALRILEPMMIATENHFSPYFDGSNSWLIGPQRSQSGKSILANDPHIGFSHPAVWFEAHIHTPTFELYGHYLPMVPFAVLGHSRHHAWGFTMSQTDDMDLYREKVDHEKKMVMFNKQWQPYRARSETILVKDKPATSFQVIETPHGPLMDEVLEEKNIALKWAFHTKGNDPITALYKMGEAKTMKDFEEALKPVSAPGLNVMYADPRNIAWWSVGDYAVKNNPNSDLILEGSSGDDEYQRLFTWDEKPHLVNPPSGIIVTANSRPTAAPAEMRGDWQADDRYQTIIGALSEKDLWKSDDFKELQTLNYNSNTPVILEKLLKQLSLNPAEQTKYGALLEKLRKWDLHSELNSSEASLYHQWNAENMTLLLSGLNEKEREAYLNTTHAWVFYKRVLKDENSEWWQRKSQKNLITEGFKKAVTKWTTLPTWGEIHTIEYVHPLGRSFPLNLIFNLGPYPIPGAYNEINNNKQRNLGADFKVLAGASTRRIVDFAKPQTSWGINPIGISEHILSPFYKDEVHMFIKGEYRPQLMDLQDIQKNQSHDLILR</sequence>
<dbReference type="CDD" id="cd03747">
    <property type="entry name" value="Ntn_PGA_like"/>
    <property type="match status" value="1"/>
</dbReference>
<dbReference type="Gene3D" id="1.10.1400.10">
    <property type="match status" value="1"/>
</dbReference>
<keyword evidence="4" id="KW-1133">Transmembrane helix</keyword>
<dbReference type="InterPro" id="IPR043147">
    <property type="entry name" value="Penicillin_amidase_A-knob"/>
</dbReference>
<protein>
    <submittedName>
        <fullName evidence="5">Penicillin acylase family protein</fullName>
    </submittedName>
</protein>
<organism evidence="5 6">
    <name type="scientific">Bdellovibrio svalbardensis</name>
    <dbReference type="NCBI Taxonomy" id="2972972"/>
    <lineage>
        <taxon>Bacteria</taxon>
        <taxon>Pseudomonadati</taxon>
        <taxon>Bdellovibrionota</taxon>
        <taxon>Bdellovibrionia</taxon>
        <taxon>Bdellovibrionales</taxon>
        <taxon>Pseudobdellovibrionaceae</taxon>
        <taxon>Bdellovibrio</taxon>
    </lineage>
</organism>
<feature type="transmembrane region" description="Helical" evidence="4">
    <location>
        <begin position="7"/>
        <end position="27"/>
    </location>
</feature>
<dbReference type="InterPro" id="IPR043146">
    <property type="entry name" value="Penicillin_amidase_N_B-knob"/>
</dbReference>
<dbReference type="RefSeq" id="WP_277577702.1">
    <property type="nucleotide sequence ID" value="NZ_JANRMI010000002.1"/>
</dbReference>
<comment type="similarity">
    <text evidence="1">Belongs to the peptidase S45 family.</text>
</comment>
<dbReference type="PANTHER" id="PTHR34218:SF5">
    <property type="entry name" value="PENICILLIN ACYLASE FAMILY PROTEIN"/>
    <property type="match status" value="1"/>
</dbReference>
<keyword evidence="3" id="KW-0865">Zymogen</keyword>
<dbReference type="PANTHER" id="PTHR34218">
    <property type="entry name" value="PEPTIDASE S45 PENICILLIN AMIDASE"/>
    <property type="match status" value="1"/>
</dbReference>
<keyword evidence="6" id="KW-1185">Reference proteome</keyword>
<keyword evidence="4" id="KW-0472">Membrane</keyword>
<dbReference type="Proteomes" id="UP001152321">
    <property type="component" value="Unassembled WGS sequence"/>
</dbReference>
<reference evidence="5" key="1">
    <citation type="submission" date="2022-08" db="EMBL/GenBank/DDBJ databases">
        <title>Novel Bdellovibrio Species Isolated from Svalbard: Designation Bdellovibrio svalbardensis.</title>
        <authorList>
            <person name="Mitchell R.J."/>
            <person name="Choi S.Y."/>
        </authorList>
    </citation>
    <scope>NUCLEOTIDE SEQUENCE</scope>
    <source>
        <strain evidence="5">PAP01</strain>
    </source>
</reference>
<dbReference type="Gene3D" id="1.10.439.10">
    <property type="entry name" value="Penicillin Amidohydrolase, domain 1"/>
    <property type="match status" value="1"/>
</dbReference>
<keyword evidence="2" id="KW-0378">Hydrolase</keyword>